<dbReference type="EMBL" id="FRBL01000004">
    <property type="protein sequence ID" value="SHL70060.1"/>
    <property type="molecule type" value="Genomic_DNA"/>
</dbReference>
<keyword evidence="5 7" id="KW-1133">Transmembrane helix</keyword>
<dbReference type="OrthoDB" id="9813193at2"/>
<reference evidence="8 9" key="1">
    <citation type="submission" date="2016-11" db="EMBL/GenBank/DDBJ databases">
        <authorList>
            <person name="Jaros S."/>
            <person name="Januszkiewicz K."/>
            <person name="Wedrychowicz H."/>
        </authorList>
    </citation>
    <scope>NUCLEOTIDE SEQUENCE [LARGE SCALE GENOMIC DNA]</scope>
    <source>
        <strain evidence="8 9">DSM 27406</strain>
    </source>
</reference>
<feature type="transmembrane region" description="Helical" evidence="7">
    <location>
        <begin position="110"/>
        <end position="129"/>
    </location>
</feature>
<dbReference type="STRING" id="1419482.SAMN05444266_104454"/>
<keyword evidence="9" id="KW-1185">Reference proteome</keyword>
<keyword evidence="4 7" id="KW-0812">Transmembrane</keyword>
<feature type="transmembrane region" description="Helical" evidence="7">
    <location>
        <begin position="54"/>
        <end position="74"/>
    </location>
</feature>
<evidence type="ECO:0000256" key="5">
    <source>
        <dbReference type="ARBA" id="ARBA00022989"/>
    </source>
</evidence>
<feature type="transmembrane region" description="Helical" evidence="7">
    <location>
        <begin position="12"/>
        <end position="34"/>
    </location>
</feature>
<evidence type="ECO:0000256" key="6">
    <source>
        <dbReference type="ARBA" id="ARBA00023136"/>
    </source>
</evidence>
<evidence type="ECO:0000313" key="8">
    <source>
        <dbReference type="EMBL" id="SHL70060.1"/>
    </source>
</evidence>
<dbReference type="InterPro" id="IPR032808">
    <property type="entry name" value="DoxX"/>
</dbReference>
<keyword evidence="6 7" id="KW-0472">Membrane</keyword>
<dbReference type="PANTHER" id="PTHR33452:SF1">
    <property type="entry name" value="INNER MEMBRANE PROTEIN YPHA-RELATED"/>
    <property type="match status" value="1"/>
</dbReference>
<dbReference type="RefSeq" id="WP_073081186.1">
    <property type="nucleotide sequence ID" value="NZ_FRBL01000004.1"/>
</dbReference>
<evidence type="ECO:0000256" key="7">
    <source>
        <dbReference type="SAM" id="Phobius"/>
    </source>
</evidence>
<organism evidence="8 9">
    <name type="scientific">Chitinophaga jiangningensis</name>
    <dbReference type="NCBI Taxonomy" id="1419482"/>
    <lineage>
        <taxon>Bacteria</taxon>
        <taxon>Pseudomonadati</taxon>
        <taxon>Bacteroidota</taxon>
        <taxon>Chitinophagia</taxon>
        <taxon>Chitinophagales</taxon>
        <taxon>Chitinophagaceae</taxon>
        <taxon>Chitinophaga</taxon>
    </lineage>
</organism>
<keyword evidence="3" id="KW-1003">Cell membrane</keyword>
<dbReference type="PANTHER" id="PTHR33452">
    <property type="entry name" value="OXIDOREDUCTASE CATD-RELATED"/>
    <property type="match status" value="1"/>
</dbReference>
<accession>A0A1M7CSA4</accession>
<protein>
    <submittedName>
        <fullName evidence="8">Putative oxidoreductase</fullName>
    </submittedName>
</protein>
<evidence type="ECO:0000256" key="1">
    <source>
        <dbReference type="ARBA" id="ARBA00004651"/>
    </source>
</evidence>
<sequence length="134" mass="14547">MRKLFSAGHTNGAISFSMLLMRLVFGGLILLHGWPKLIGFASKKNTFPDPFHVGHAVSLGMVVFAEVACAIFLMLGLLTRLASVPLIICMSVVIFVVHAHEPIDKIELPLMYLAAYLTILFVGPGKVSIDNLIA</sequence>
<evidence type="ECO:0000256" key="3">
    <source>
        <dbReference type="ARBA" id="ARBA00022475"/>
    </source>
</evidence>
<dbReference type="AlphaFoldDB" id="A0A1M7CSA4"/>
<evidence type="ECO:0000313" key="9">
    <source>
        <dbReference type="Proteomes" id="UP000184420"/>
    </source>
</evidence>
<comment type="similarity">
    <text evidence="2">Belongs to the DoxX family.</text>
</comment>
<evidence type="ECO:0000256" key="2">
    <source>
        <dbReference type="ARBA" id="ARBA00006679"/>
    </source>
</evidence>
<proteinExistence type="inferred from homology"/>
<gene>
    <name evidence="8" type="ORF">SAMN05444266_104454</name>
</gene>
<comment type="subcellular location">
    <subcellularLocation>
        <location evidence="1">Cell membrane</location>
        <topology evidence="1">Multi-pass membrane protein</topology>
    </subcellularLocation>
</comment>
<dbReference type="InterPro" id="IPR051907">
    <property type="entry name" value="DoxX-like_oxidoreductase"/>
</dbReference>
<feature type="transmembrane region" description="Helical" evidence="7">
    <location>
        <begin position="81"/>
        <end position="98"/>
    </location>
</feature>
<name>A0A1M7CSA4_9BACT</name>
<dbReference type="Pfam" id="PF07681">
    <property type="entry name" value="DoxX"/>
    <property type="match status" value="1"/>
</dbReference>
<dbReference type="Proteomes" id="UP000184420">
    <property type="component" value="Unassembled WGS sequence"/>
</dbReference>
<dbReference type="GO" id="GO:0005886">
    <property type="term" value="C:plasma membrane"/>
    <property type="evidence" value="ECO:0007669"/>
    <property type="project" value="UniProtKB-SubCell"/>
</dbReference>
<evidence type="ECO:0000256" key="4">
    <source>
        <dbReference type="ARBA" id="ARBA00022692"/>
    </source>
</evidence>